<reference evidence="1" key="2">
    <citation type="journal article" date="2023" name="IMA Fungus">
        <title>Comparative genomic study of the Penicillium genus elucidates a diverse pangenome and 15 lateral gene transfer events.</title>
        <authorList>
            <person name="Petersen C."/>
            <person name="Sorensen T."/>
            <person name="Nielsen M.R."/>
            <person name="Sondergaard T.E."/>
            <person name="Sorensen J.L."/>
            <person name="Fitzpatrick D.A."/>
            <person name="Frisvad J.C."/>
            <person name="Nielsen K.L."/>
        </authorList>
    </citation>
    <scope>NUCLEOTIDE SEQUENCE</scope>
    <source>
        <strain evidence="1">IBT 23319</strain>
    </source>
</reference>
<evidence type="ECO:0000313" key="2">
    <source>
        <dbReference type="Proteomes" id="UP001147733"/>
    </source>
</evidence>
<dbReference type="OrthoDB" id="6359816at2759"/>
<proteinExistence type="predicted"/>
<comment type="caution">
    <text evidence="1">The sequence shown here is derived from an EMBL/GenBank/DDBJ whole genome shotgun (WGS) entry which is preliminary data.</text>
</comment>
<accession>A0A9W9P999</accession>
<dbReference type="AlphaFoldDB" id="A0A9W9P999"/>
<dbReference type="RefSeq" id="XP_056503336.1">
    <property type="nucleotide sequence ID" value="XM_056640842.1"/>
</dbReference>
<dbReference type="Proteomes" id="UP001147733">
    <property type="component" value="Unassembled WGS sequence"/>
</dbReference>
<sequence>MENLSTEDNFIGVNTVTPLNQTTASLVDHSPMEKKSAVAGGAPLKGTSEQIEVIDESLANCHPCYFHLRMYGEADYFMIDDLKIRAEENFRNSFANCPEKEILVQTIKELYSARADYRDIRKLATKLLVGNLRELQGGSTPGIDSDLLKAFPEFATEFCLATMEKYLSEPSNPQHVASSRFEIKPFEYKPFEYQWGK</sequence>
<reference evidence="1" key="1">
    <citation type="submission" date="2022-11" db="EMBL/GenBank/DDBJ databases">
        <authorList>
            <person name="Petersen C."/>
        </authorList>
    </citation>
    <scope>NUCLEOTIDE SEQUENCE</scope>
    <source>
        <strain evidence="1">IBT 23319</strain>
    </source>
</reference>
<keyword evidence="2" id="KW-1185">Reference proteome</keyword>
<organism evidence="1 2">
    <name type="scientific">Penicillium citrinum</name>
    <dbReference type="NCBI Taxonomy" id="5077"/>
    <lineage>
        <taxon>Eukaryota</taxon>
        <taxon>Fungi</taxon>
        <taxon>Dikarya</taxon>
        <taxon>Ascomycota</taxon>
        <taxon>Pezizomycotina</taxon>
        <taxon>Eurotiomycetes</taxon>
        <taxon>Eurotiomycetidae</taxon>
        <taxon>Eurotiales</taxon>
        <taxon>Aspergillaceae</taxon>
        <taxon>Penicillium</taxon>
    </lineage>
</organism>
<gene>
    <name evidence="1" type="ORF">N7469_001922</name>
</gene>
<name>A0A9W9P999_PENCI</name>
<protein>
    <submittedName>
        <fullName evidence="1">Uncharacterized protein</fullName>
    </submittedName>
</protein>
<dbReference type="EMBL" id="JAPQKT010000002">
    <property type="protein sequence ID" value="KAJ5240331.1"/>
    <property type="molecule type" value="Genomic_DNA"/>
</dbReference>
<evidence type="ECO:0000313" key="1">
    <source>
        <dbReference type="EMBL" id="KAJ5240331.1"/>
    </source>
</evidence>
<dbReference type="GeneID" id="81380009"/>